<dbReference type="GO" id="GO:0000171">
    <property type="term" value="F:ribonuclease MRP activity"/>
    <property type="evidence" value="ECO:0007669"/>
    <property type="project" value="TreeGrafter"/>
</dbReference>
<sequence>MAKKRSVDGKEKQAKAAGGTQPSKTPNARQPSTNSNQTKEPRHNPEEDARRKKQKLDNRKAAVPLSKEQPPQKPSIAQQTGHVRHSKLPQLPDHVSIKKRPIRHPAPPSPFSSASNPKTLYITHSTPFIPTLKRVRRLLTEITKRHKQSESSQKHSRFRQRHSNPAPTRSGLLEANGRLRPADVEKEIAEGSTGGRGGVPAIAVGEEEVFLKATGRAIERALQIGVHFQGEDDCRVRIEMGSVKAIDDIQRPRNEKRTGNDEEEQVVEKKKQTVKDEDIPETRIRTLSSVTVIVGLK</sequence>
<evidence type="ECO:0000256" key="2">
    <source>
        <dbReference type="ARBA" id="ARBA00022694"/>
    </source>
</evidence>
<dbReference type="GO" id="GO:0006364">
    <property type="term" value="P:rRNA processing"/>
    <property type="evidence" value="ECO:0007669"/>
    <property type="project" value="TreeGrafter"/>
</dbReference>
<dbReference type="PANTHER" id="PTHR28256:SF1">
    <property type="entry name" value="RIBONUCLEASES P_MRP PROTEIN SUBUNIT POP7"/>
    <property type="match status" value="1"/>
</dbReference>
<protein>
    <submittedName>
        <fullName evidence="5">Uncharacterized protein</fullName>
    </submittedName>
</protein>
<dbReference type="Gene3D" id="3.30.110.20">
    <property type="entry name" value="Alba-like domain"/>
    <property type="match status" value="1"/>
</dbReference>
<evidence type="ECO:0000313" key="6">
    <source>
        <dbReference type="Proteomes" id="UP001152607"/>
    </source>
</evidence>
<evidence type="ECO:0000256" key="4">
    <source>
        <dbReference type="SAM" id="MobiDB-lite"/>
    </source>
</evidence>
<gene>
    <name evidence="5" type="ORF">PDIGIT_LOCUS9022</name>
</gene>
<dbReference type="InterPro" id="IPR036882">
    <property type="entry name" value="Alba-like_dom_sf"/>
</dbReference>
<dbReference type="OrthoDB" id="5416589at2759"/>
<dbReference type="Pfam" id="PF12328">
    <property type="entry name" value="Rpp20"/>
    <property type="match status" value="1"/>
</dbReference>
<accession>A0A9W4UHS6</accession>
<dbReference type="GO" id="GO:0000172">
    <property type="term" value="C:ribonuclease MRP complex"/>
    <property type="evidence" value="ECO:0007669"/>
    <property type="project" value="InterPro"/>
</dbReference>
<feature type="compositionally biased region" description="Basic and acidic residues" evidence="4">
    <location>
        <begin position="39"/>
        <end position="60"/>
    </location>
</feature>
<dbReference type="PANTHER" id="PTHR28256">
    <property type="entry name" value="RIBONUCLEASES P/MRP PROTEIN SUBUNIT POP7"/>
    <property type="match status" value="1"/>
</dbReference>
<dbReference type="GO" id="GO:0034965">
    <property type="term" value="P:intronic box C/D snoRNA processing"/>
    <property type="evidence" value="ECO:0007669"/>
    <property type="project" value="TreeGrafter"/>
</dbReference>
<feature type="region of interest" description="Disordered" evidence="4">
    <location>
        <begin position="144"/>
        <end position="175"/>
    </location>
</feature>
<keyword evidence="3" id="KW-0539">Nucleus</keyword>
<reference evidence="5" key="1">
    <citation type="submission" date="2023-01" db="EMBL/GenBank/DDBJ databases">
        <authorList>
            <person name="Van Ghelder C."/>
            <person name="Rancurel C."/>
        </authorList>
    </citation>
    <scope>NUCLEOTIDE SEQUENCE</scope>
    <source>
        <strain evidence="5">CNCM I-4278</strain>
    </source>
</reference>
<name>A0A9W4UHS6_9PLEO</name>
<dbReference type="InterPro" id="IPR014612">
    <property type="entry name" value="Pop7/Rpp20"/>
</dbReference>
<evidence type="ECO:0000256" key="1">
    <source>
        <dbReference type="ARBA" id="ARBA00004123"/>
    </source>
</evidence>
<organism evidence="5 6">
    <name type="scientific">Periconia digitata</name>
    <dbReference type="NCBI Taxonomy" id="1303443"/>
    <lineage>
        <taxon>Eukaryota</taxon>
        <taxon>Fungi</taxon>
        <taxon>Dikarya</taxon>
        <taxon>Ascomycota</taxon>
        <taxon>Pezizomycotina</taxon>
        <taxon>Dothideomycetes</taxon>
        <taxon>Pleosporomycetidae</taxon>
        <taxon>Pleosporales</taxon>
        <taxon>Massarineae</taxon>
        <taxon>Periconiaceae</taxon>
        <taxon>Periconia</taxon>
    </lineage>
</organism>
<keyword evidence="2" id="KW-0819">tRNA processing</keyword>
<dbReference type="GO" id="GO:0003723">
    <property type="term" value="F:RNA binding"/>
    <property type="evidence" value="ECO:0007669"/>
    <property type="project" value="TreeGrafter"/>
</dbReference>
<keyword evidence="6" id="KW-1185">Reference proteome</keyword>
<feature type="compositionally biased region" description="Polar residues" evidence="4">
    <location>
        <begin position="20"/>
        <end position="38"/>
    </location>
</feature>
<comment type="caution">
    <text evidence="5">The sequence shown here is derived from an EMBL/GenBank/DDBJ whole genome shotgun (WGS) entry which is preliminary data.</text>
</comment>
<dbReference type="GO" id="GO:0000294">
    <property type="term" value="P:nuclear-transcribed mRNA catabolic process, RNase MRP-dependent"/>
    <property type="evidence" value="ECO:0007669"/>
    <property type="project" value="TreeGrafter"/>
</dbReference>
<dbReference type="InterPro" id="IPR020241">
    <property type="entry name" value="RNase_P/MRP_Pop7_fungi"/>
</dbReference>
<evidence type="ECO:0000313" key="5">
    <source>
        <dbReference type="EMBL" id="CAI6335934.1"/>
    </source>
</evidence>
<feature type="compositionally biased region" description="Basic and acidic residues" evidence="4">
    <location>
        <begin position="144"/>
        <end position="153"/>
    </location>
</feature>
<feature type="region of interest" description="Disordered" evidence="4">
    <location>
        <begin position="1"/>
        <end position="93"/>
    </location>
</feature>
<dbReference type="GO" id="GO:0004526">
    <property type="term" value="F:ribonuclease P activity"/>
    <property type="evidence" value="ECO:0007669"/>
    <property type="project" value="TreeGrafter"/>
</dbReference>
<comment type="subcellular location">
    <subcellularLocation>
        <location evidence="1">Nucleus</location>
    </subcellularLocation>
</comment>
<dbReference type="AlphaFoldDB" id="A0A9W4UHS6"/>
<proteinExistence type="predicted"/>
<dbReference type="Proteomes" id="UP001152607">
    <property type="component" value="Unassembled WGS sequence"/>
</dbReference>
<evidence type="ECO:0000256" key="3">
    <source>
        <dbReference type="ARBA" id="ARBA00023242"/>
    </source>
</evidence>
<dbReference type="EMBL" id="CAOQHR010000006">
    <property type="protein sequence ID" value="CAI6335934.1"/>
    <property type="molecule type" value="Genomic_DNA"/>
</dbReference>
<feature type="compositionally biased region" description="Basic and acidic residues" evidence="4">
    <location>
        <begin position="1"/>
        <end position="14"/>
    </location>
</feature>
<dbReference type="GO" id="GO:0005655">
    <property type="term" value="C:nucleolar ribonuclease P complex"/>
    <property type="evidence" value="ECO:0007669"/>
    <property type="project" value="InterPro"/>
</dbReference>
<dbReference type="GO" id="GO:0001682">
    <property type="term" value="P:tRNA 5'-leader removal"/>
    <property type="evidence" value="ECO:0007669"/>
    <property type="project" value="InterPro"/>
</dbReference>
<feature type="region of interest" description="Disordered" evidence="4">
    <location>
        <begin position="250"/>
        <end position="274"/>
    </location>
</feature>